<dbReference type="SUPFAM" id="SSF47459">
    <property type="entry name" value="HLH, helix-loop-helix DNA-binding domain"/>
    <property type="match status" value="1"/>
</dbReference>
<feature type="domain" description="BHLH" evidence="6">
    <location>
        <begin position="60"/>
        <end position="109"/>
    </location>
</feature>
<dbReference type="GO" id="GO:0010017">
    <property type="term" value="P:red or far-red light signaling pathway"/>
    <property type="evidence" value="ECO:0007669"/>
    <property type="project" value="UniProtKB-ARBA"/>
</dbReference>
<keyword evidence="4" id="KW-0539">Nucleus</keyword>
<keyword evidence="2" id="KW-0805">Transcription regulation</keyword>
<dbReference type="SMART" id="SM00353">
    <property type="entry name" value="HLH"/>
    <property type="match status" value="1"/>
</dbReference>
<evidence type="ECO:0000313" key="9">
    <source>
        <dbReference type="Proteomes" id="UP000321393"/>
    </source>
</evidence>
<dbReference type="InterPro" id="IPR011598">
    <property type="entry name" value="bHLH_dom"/>
</dbReference>
<dbReference type="PANTHER" id="PTHR46807:SF8">
    <property type="entry name" value="TRANSCRIPTION FACTOR PIF1-LIKE ISOFORM X2"/>
    <property type="match status" value="1"/>
</dbReference>
<evidence type="ECO:0000256" key="3">
    <source>
        <dbReference type="ARBA" id="ARBA00023163"/>
    </source>
</evidence>
<sequence>MRASQTPNLELLCARSGSVCDYEYCALSGFLRASSAYDVEFESTDAKKQVRGSTSTKRSRAAEVHNLSERRRRDRINEKMKALQELIPRCNKADKASMLDEAIEYLKTLQLQVQMMSMGCGMVPMMYPGVQQFMPPMGMGLGMGMGIGMEAGVNRPMMPYPNMLAGPMFPRLAGATQLGPSFSFPPFHMAHVSNADPSRIQETNQSDQMHSSSGMQNINLPRASSSFDSYHQFPGSQQMQMSAASSQPSPQFFHSMNRQPATRNTINIHRLENIDNHETGSPTMDPSKTTLILTLYDRRLKLEEAWNFLDRALHYMPENFVARAFEEERETRKKTKASEVKTEENQENDNKFESQLRQRNEGGIQQLPRIALFADERDIIDENTS</sequence>
<keyword evidence="3" id="KW-0804">Transcription</keyword>
<feature type="region of interest" description="Disordered" evidence="5">
    <location>
        <begin position="48"/>
        <end position="69"/>
    </location>
</feature>
<dbReference type="FunFam" id="4.10.280.10:FF:000004">
    <property type="entry name" value="Basic helix-loop-helix transcription factor"/>
    <property type="match status" value="1"/>
</dbReference>
<dbReference type="InterPro" id="IPR047265">
    <property type="entry name" value="PIF1-like_bHLH"/>
</dbReference>
<feature type="compositionally biased region" description="Basic and acidic residues" evidence="5">
    <location>
        <begin position="60"/>
        <end position="69"/>
    </location>
</feature>
<dbReference type="InterPro" id="IPR044273">
    <property type="entry name" value="PIF3-like"/>
</dbReference>
<accession>A0A5D3BE16</accession>
<evidence type="ECO:0000256" key="4">
    <source>
        <dbReference type="ARBA" id="ARBA00023242"/>
    </source>
</evidence>
<feature type="region of interest" description="Disordered" evidence="5">
    <location>
        <begin position="332"/>
        <end position="367"/>
    </location>
</feature>
<protein>
    <submittedName>
        <fullName evidence="8">Transcription factor PIF1-like isoform X1</fullName>
    </submittedName>
</protein>
<gene>
    <name evidence="8" type="ORF">E5676_scaffold487G00510</name>
    <name evidence="7" type="ORF">E6C27_scaffold36G00570</name>
</gene>
<dbReference type="Pfam" id="PF00010">
    <property type="entry name" value="HLH"/>
    <property type="match status" value="1"/>
</dbReference>
<comment type="caution">
    <text evidence="8">The sequence shown here is derived from an EMBL/GenBank/DDBJ whole genome shotgun (WGS) entry which is preliminary data.</text>
</comment>
<evidence type="ECO:0000313" key="10">
    <source>
        <dbReference type="Proteomes" id="UP000321947"/>
    </source>
</evidence>
<dbReference type="InterPro" id="IPR036638">
    <property type="entry name" value="HLH_DNA-bd_sf"/>
</dbReference>
<proteinExistence type="predicted"/>
<dbReference type="GO" id="GO:0046983">
    <property type="term" value="F:protein dimerization activity"/>
    <property type="evidence" value="ECO:0007669"/>
    <property type="project" value="InterPro"/>
</dbReference>
<dbReference type="OrthoDB" id="690068at2759"/>
<comment type="subcellular location">
    <subcellularLocation>
        <location evidence="1">Nucleus</location>
    </subcellularLocation>
</comment>
<evidence type="ECO:0000313" key="8">
    <source>
        <dbReference type="EMBL" id="TYJ98022.1"/>
    </source>
</evidence>
<organism evidence="8 10">
    <name type="scientific">Cucumis melo var. makuwa</name>
    <name type="common">Oriental melon</name>
    <dbReference type="NCBI Taxonomy" id="1194695"/>
    <lineage>
        <taxon>Eukaryota</taxon>
        <taxon>Viridiplantae</taxon>
        <taxon>Streptophyta</taxon>
        <taxon>Embryophyta</taxon>
        <taxon>Tracheophyta</taxon>
        <taxon>Spermatophyta</taxon>
        <taxon>Magnoliopsida</taxon>
        <taxon>eudicotyledons</taxon>
        <taxon>Gunneridae</taxon>
        <taxon>Pentapetalae</taxon>
        <taxon>rosids</taxon>
        <taxon>fabids</taxon>
        <taxon>Cucurbitales</taxon>
        <taxon>Cucurbitaceae</taxon>
        <taxon>Benincaseae</taxon>
        <taxon>Cucumis</taxon>
    </lineage>
</organism>
<dbReference type="CDD" id="cd11445">
    <property type="entry name" value="bHLH_AtPIF_like"/>
    <property type="match status" value="1"/>
</dbReference>
<dbReference type="EMBL" id="SSTD01018434">
    <property type="protein sequence ID" value="TYJ98022.1"/>
    <property type="molecule type" value="Genomic_DNA"/>
</dbReference>
<dbReference type="Proteomes" id="UP000321947">
    <property type="component" value="Unassembled WGS sequence"/>
</dbReference>
<dbReference type="GO" id="GO:0003700">
    <property type="term" value="F:DNA-binding transcription factor activity"/>
    <property type="evidence" value="ECO:0007669"/>
    <property type="project" value="InterPro"/>
</dbReference>
<dbReference type="Gene3D" id="4.10.280.10">
    <property type="entry name" value="Helix-loop-helix DNA-binding domain"/>
    <property type="match status" value="1"/>
</dbReference>
<dbReference type="EMBL" id="SSTE01018788">
    <property type="protein sequence ID" value="KAA0037888.1"/>
    <property type="molecule type" value="Genomic_DNA"/>
</dbReference>
<evidence type="ECO:0000256" key="5">
    <source>
        <dbReference type="SAM" id="MobiDB-lite"/>
    </source>
</evidence>
<dbReference type="GO" id="GO:0005634">
    <property type="term" value="C:nucleus"/>
    <property type="evidence" value="ECO:0007669"/>
    <property type="project" value="UniProtKB-SubCell"/>
</dbReference>
<dbReference type="PANTHER" id="PTHR46807">
    <property type="entry name" value="TRANSCRIPTION FACTOR PIF3"/>
    <property type="match status" value="1"/>
</dbReference>
<reference evidence="9 10" key="1">
    <citation type="submission" date="2019-08" db="EMBL/GenBank/DDBJ databases">
        <title>Draft genome sequences of two oriental melons (Cucumis melo L. var makuwa).</title>
        <authorList>
            <person name="Kwon S.-Y."/>
        </authorList>
    </citation>
    <scope>NUCLEOTIDE SEQUENCE [LARGE SCALE GENOMIC DNA]</scope>
    <source>
        <strain evidence="10">cv. Chang Bougi</strain>
        <strain evidence="9">cv. SW 3</strain>
        <tissue evidence="8">Leaf</tissue>
    </source>
</reference>
<evidence type="ECO:0000256" key="2">
    <source>
        <dbReference type="ARBA" id="ARBA00023015"/>
    </source>
</evidence>
<evidence type="ECO:0000259" key="6">
    <source>
        <dbReference type="PROSITE" id="PS50888"/>
    </source>
</evidence>
<feature type="compositionally biased region" description="Basic and acidic residues" evidence="5">
    <location>
        <begin position="332"/>
        <end position="360"/>
    </location>
</feature>
<dbReference type="AlphaFoldDB" id="A0A5D3BE16"/>
<dbReference type="Proteomes" id="UP000321393">
    <property type="component" value="Unassembled WGS sequence"/>
</dbReference>
<name>A0A5D3BE16_CUCMM</name>
<dbReference type="PROSITE" id="PS50888">
    <property type="entry name" value="BHLH"/>
    <property type="match status" value="1"/>
</dbReference>
<evidence type="ECO:0000313" key="7">
    <source>
        <dbReference type="EMBL" id="KAA0037888.1"/>
    </source>
</evidence>
<evidence type="ECO:0000256" key="1">
    <source>
        <dbReference type="ARBA" id="ARBA00004123"/>
    </source>
</evidence>